<comment type="subcellular location">
    <subcellularLocation>
        <location evidence="2">Bacterial flagellum basal body</location>
    </subcellularLocation>
</comment>
<dbReference type="Pfam" id="PF22692">
    <property type="entry name" value="LlgE_F_G_D1"/>
    <property type="match status" value="1"/>
</dbReference>
<dbReference type="InterPro" id="IPR053967">
    <property type="entry name" value="LlgE_F_G-like_D1"/>
</dbReference>
<reference evidence="5 6" key="1">
    <citation type="submission" date="2019-12" db="EMBL/GenBank/DDBJ databases">
        <authorList>
            <person name="Wolfe R."/>
            <person name="Danczak R."/>
            <person name="Wilkins M."/>
        </authorList>
    </citation>
    <scope>NUCLEOTIDE SEQUENCE [LARGE SCALE GENOMIC DNA]</scope>
    <source>
        <strain evidence="5">X2_MaxBin.013</strain>
    </source>
</reference>
<dbReference type="PANTHER" id="PTHR30435:SF19">
    <property type="entry name" value="FLAGELLAR BASAL-BODY ROD PROTEIN FLGG"/>
    <property type="match status" value="1"/>
</dbReference>
<name>A0A833L067_UNCSA</name>
<dbReference type="EMBL" id="WPAF01000025">
    <property type="protein sequence ID" value="KAF0133479.1"/>
    <property type="molecule type" value="Genomic_DNA"/>
</dbReference>
<dbReference type="InterPro" id="IPR010930">
    <property type="entry name" value="Flg_bb/hook_C_dom"/>
</dbReference>
<dbReference type="InterPro" id="IPR037925">
    <property type="entry name" value="FlgE/F/G-like"/>
</dbReference>
<keyword evidence="5" id="KW-0282">Flagellum</keyword>
<protein>
    <submittedName>
        <fullName evidence="5">Flagellar basal-body rod protein FlgG</fullName>
    </submittedName>
</protein>
<keyword evidence="2" id="KW-0975">Bacterial flagellum</keyword>
<feature type="domain" description="Flagellar basal-body/hook protein C-terminal" evidence="3">
    <location>
        <begin position="196"/>
        <end position="239"/>
    </location>
</feature>
<feature type="domain" description="Flagellar hook protein FlgE/F/G-like D1" evidence="4">
    <location>
        <begin position="88"/>
        <end position="148"/>
    </location>
</feature>
<evidence type="ECO:0000256" key="2">
    <source>
        <dbReference type="RuleBase" id="RU362116"/>
    </source>
</evidence>
<comment type="caution">
    <text evidence="5">The sequence shown here is derived from an EMBL/GenBank/DDBJ whole genome shotgun (WGS) entry which is preliminary data.</text>
</comment>
<proteinExistence type="inferred from homology"/>
<comment type="similarity">
    <text evidence="1 2">Belongs to the flagella basal body rod proteins family.</text>
</comment>
<keyword evidence="5" id="KW-0969">Cilium</keyword>
<evidence type="ECO:0000259" key="4">
    <source>
        <dbReference type="Pfam" id="PF22692"/>
    </source>
</evidence>
<dbReference type="SUPFAM" id="SSF117143">
    <property type="entry name" value="Flagellar hook protein flgE"/>
    <property type="match status" value="1"/>
</dbReference>
<evidence type="ECO:0000313" key="6">
    <source>
        <dbReference type="Proteomes" id="UP000488506"/>
    </source>
</evidence>
<dbReference type="GO" id="GO:0071978">
    <property type="term" value="P:bacterial-type flagellum-dependent swarming motility"/>
    <property type="evidence" value="ECO:0007669"/>
    <property type="project" value="TreeGrafter"/>
</dbReference>
<dbReference type="NCBIfam" id="TIGR03506">
    <property type="entry name" value="FlgEFG_subfam"/>
    <property type="match status" value="1"/>
</dbReference>
<evidence type="ECO:0000313" key="5">
    <source>
        <dbReference type="EMBL" id="KAF0133479.1"/>
    </source>
</evidence>
<dbReference type="GO" id="GO:0009425">
    <property type="term" value="C:bacterial-type flagellum basal body"/>
    <property type="evidence" value="ECO:0007669"/>
    <property type="project" value="UniProtKB-SubCell"/>
</dbReference>
<dbReference type="PANTHER" id="PTHR30435">
    <property type="entry name" value="FLAGELLAR PROTEIN"/>
    <property type="match status" value="1"/>
</dbReference>
<dbReference type="InterPro" id="IPR020013">
    <property type="entry name" value="Flagellar_FlgE/F/G"/>
</dbReference>
<dbReference type="Pfam" id="PF06429">
    <property type="entry name" value="Flg_bbr_C"/>
    <property type="match status" value="1"/>
</dbReference>
<keyword evidence="5" id="KW-0966">Cell projection</keyword>
<gene>
    <name evidence="5" type="ORF">FD145_1278</name>
</gene>
<dbReference type="AlphaFoldDB" id="A0A833L067"/>
<accession>A0A833L067</accession>
<evidence type="ECO:0000256" key="1">
    <source>
        <dbReference type="ARBA" id="ARBA00009677"/>
    </source>
</evidence>
<evidence type="ECO:0000259" key="3">
    <source>
        <dbReference type="Pfam" id="PF06429"/>
    </source>
</evidence>
<organism evidence="5 6">
    <name type="scientific">Candidatus Saganbacteria bacterium</name>
    <dbReference type="NCBI Taxonomy" id="2575572"/>
    <lineage>
        <taxon>Bacteria</taxon>
        <taxon>Bacillati</taxon>
        <taxon>Saganbacteria</taxon>
    </lineage>
</organism>
<dbReference type="Proteomes" id="UP000488506">
    <property type="component" value="Unassembled WGS sequence"/>
</dbReference>
<sequence>MNDPILSIGQAGLETTDEKVKSLMNRMVNAETPGFKGSEVVIRSFPQELQSAEKKYQAEEPRVEKTFYNHAKGPLIKTGGLTDFALGNDGFFVVLCPFGEGYTRDGRFTIDEEGKLVSTVGKYPMLGQNGIIRVPLNQPFEMSQSGEIKAGNNPIDRIRVVNFDLLNSLESVNGVIFKNPENKLQAKEIDSPRVIQGYVEASNVNVVDQMVDLIYLNRIYNLDTTIIRSRDGNLSRAIEMGKSQ</sequence>